<dbReference type="EMBL" id="FNFO01000007">
    <property type="protein sequence ID" value="SDL61688.1"/>
    <property type="molecule type" value="Genomic_DNA"/>
</dbReference>
<keyword evidence="2" id="KW-0808">Transferase</keyword>
<evidence type="ECO:0000259" key="1">
    <source>
        <dbReference type="Pfam" id="PF00535"/>
    </source>
</evidence>
<dbReference type="STRING" id="1075417.SAMN05421823_10758"/>
<dbReference type="RefSeq" id="WP_089684307.1">
    <property type="nucleotide sequence ID" value="NZ_FNFO01000007.1"/>
</dbReference>
<accession>A0A1G9LIL1</accession>
<dbReference type="Gene3D" id="3.90.550.10">
    <property type="entry name" value="Spore Coat Polysaccharide Biosynthesis Protein SpsA, Chain A"/>
    <property type="match status" value="1"/>
</dbReference>
<feature type="domain" description="Glycosyltransferase 2-like" evidence="1">
    <location>
        <begin position="10"/>
        <end position="153"/>
    </location>
</feature>
<dbReference type="AlphaFoldDB" id="A0A1G9LIL1"/>
<dbReference type="Pfam" id="PF00535">
    <property type="entry name" value="Glycos_transf_2"/>
    <property type="match status" value="1"/>
</dbReference>
<proteinExistence type="predicted"/>
<dbReference type="InterPro" id="IPR029044">
    <property type="entry name" value="Nucleotide-diphossugar_trans"/>
</dbReference>
<reference evidence="2 3" key="1">
    <citation type="submission" date="2016-10" db="EMBL/GenBank/DDBJ databases">
        <authorList>
            <person name="de Groot N.N."/>
        </authorList>
    </citation>
    <scope>NUCLEOTIDE SEQUENCE [LARGE SCALE GENOMIC DNA]</scope>
    <source>
        <strain evidence="2 3">DSM 25186</strain>
    </source>
</reference>
<gene>
    <name evidence="2" type="ORF">SAMN05421823_10758</name>
</gene>
<dbReference type="Proteomes" id="UP000198510">
    <property type="component" value="Unassembled WGS sequence"/>
</dbReference>
<dbReference type="PANTHER" id="PTHR43685:SF2">
    <property type="entry name" value="GLYCOSYLTRANSFERASE 2-LIKE DOMAIN-CONTAINING PROTEIN"/>
    <property type="match status" value="1"/>
</dbReference>
<sequence length="306" mass="35763">MAADHSPLVSIIVPNYNHARYLPERLESLFGQSFQDFEVILLDDASTDQSQAVLKQYEDHPQVSQVVINTHNSGSPFQQWHRGLQLARGKYTWIAESDDVAERNFLAVLVPILEANPEVGVVYAQSWIIDENSQRIKSLKEGYPLKWRQDHIKSGREEVRGQMLLWCPIENASAALFRTEIAQTLPTYFATFRYCGDWLFWIEMLLRSDVYYYTQELNCFRKHSHSTTSSSVKTGGYLLEGYRIVRYVKATYGVPDVSRISEGKMRQWLFREEVPAELKWQLMKEGFYFDKLVPYRMVKAWLRKLL</sequence>
<name>A0A1G9LIL1_9BACT</name>
<organism evidence="2 3">
    <name type="scientific">Catalinimonas alkaloidigena</name>
    <dbReference type="NCBI Taxonomy" id="1075417"/>
    <lineage>
        <taxon>Bacteria</taxon>
        <taxon>Pseudomonadati</taxon>
        <taxon>Bacteroidota</taxon>
        <taxon>Cytophagia</taxon>
        <taxon>Cytophagales</taxon>
        <taxon>Catalimonadaceae</taxon>
        <taxon>Catalinimonas</taxon>
    </lineage>
</organism>
<dbReference type="PANTHER" id="PTHR43685">
    <property type="entry name" value="GLYCOSYLTRANSFERASE"/>
    <property type="match status" value="1"/>
</dbReference>
<dbReference type="InterPro" id="IPR001173">
    <property type="entry name" value="Glyco_trans_2-like"/>
</dbReference>
<dbReference type="GO" id="GO:0016740">
    <property type="term" value="F:transferase activity"/>
    <property type="evidence" value="ECO:0007669"/>
    <property type="project" value="UniProtKB-KW"/>
</dbReference>
<evidence type="ECO:0000313" key="3">
    <source>
        <dbReference type="Proteomes" id="UP000198510"/>
    </source>
</evidence>
<dbReference type="InterPro" id="IPR050834">
    <property type="entry name" value="Glycosyltransf_2"/>
</dbReference>
<evidence type="ECO:0000313" key="2">
    <source>
        <dbReference type="EMBL" id="SDL61688.1"/>
    </source>
</evidence>
<dbReference type="SUPFAM" id="SSF53448">
    <property type="entry name" value="Nucleotide-diphospho-sugar transferases"/>
    <property type="match status" value="1"/>
</dbReference>
<protein>
    <submittedName>
        <fullName evidence="2">Glycosyltransferase, GT2 family</fullName>
    </submittedName>
</protein>
<dbReference type="OrthoDB" id="9815829at2"/>
<keyword evidence="3" id="KW-1185">Reference proteome</keyword>